<dbReference type="SUPFAM" id="SSF46565">
    <property type="entry name" value="Chaperone J-domain"/>
    <property type="match status" value="1"/>
</dbReference>
<evidence type="ECO:0000256" key="2">
    <source>
        <dbReference type="ARBA" id="ARBA00022448"/>
    </source>
</evidence>
<comment type="similarity">
    <text evidence="11">Belongs to the TIM14 family.</text>
</comment>
<evidence type="ECO:0000256" key="5">
    <source>
        <dbReference type="ARBA" id="ARBA00022927"/>
    </source>
</evidence>
<feature type="compositionally biased region" description="Basic and acidic residues" evidence="16">
    <location>
        <begin position="450"/>
        <end position="470"/>
    </location>
</feature>
<keyword evidence="10" id="KW-0143">Chaperone</keyword>
<keyword evidence="4" id="KW-0999">Mitochondrion inner membrane</keyword>
<evidence type="ECO:0000313" key="17">
    <source>
        <dbReference type="EMBL" id="KAF3835441.1"/>
    </source>
</evidence>
<dbReference type="Gene3D" id="1.10.287.110">
    <property type="entry name" value="DnaJ domain"/>
    <property type="match status" value="1"/>
</dbReference>
<evidence type="ECO:0000256" key="8">
    <source>
        <dbReference type="ARBA" id="ARBA00023128"/>
    </source>
</evidence>
<evidence type="ECO:0000256" key="7">
    <source>
        <dbReference type="ARBA" id="ARBA00023010"/>
    </source>
</evidence>
<dbReference type="CDD" id="cd06257">
    <property type="entry name" value="DnaJ"/>
    <property type="match status" value="1"/>
</dbReference>
<evidence type="ECO:0000256" key="15">
    <source>
        <dbReference type="ARBA" id="ARBA00046374"/>
    </source>
</evidence>
<accession>A0A7J5XES2</accession>
<feature type="region of interest" description="Disordered" evidence="16">
    <location>
        <begin position="344"/>
        <end position="379"/>
    </location>
</feature>
<keyword evidence="2" id="KW-0813">Transport</keyword>
<feature type="region of interest" description="Disordered" evidence="16">
    <location>
        <begin position="439"/>
        <end position="470"/>
    </location>
</feature>
<sequence>MVREASSMVAVGLALAAAGYAGRYAMKAMKQMEPQMKMAIQSFPKTAFGGGYYKGGFDPKMSKREASLVLGVSPTANKIKVREAHRKLMTLNHPDRVLASTCLQCQKDPCSTRRRGPSSASAGSGPPAAVSLWPGASLPLPVTRDQSLSSSLRSESVSEALDCSEFVPGRAKQTDERDRHTDRGRGGVGTAICIVPSSSSSFPPLSLSLPSLPSHLGALPPPSRGIKAEMVDGRDSWNFARLLDVAAVAADGQAHQIRSDHELLLEGRHQLPGGLHKCFVASWLRDISSSLVLMLRRCMSLSKDTRFTVASLLEQRKKSHSLVLKGNGERVIVDIFDNALQDTQTGLRPEGKMKDLVEQRRPEKERGNGGDEMGGKETASRSTNSFLVCGISDPLLACQLGLLLTRSLEHREAFCSPRPRSAFSALSLIVASSPLNCDSKRKRRQTGWQTDRDRQTDAEAVTEENKMKIN</sequence>
<dbReference type="AlphaFoldDB" id="A0A7J5XES2"/>
<dbReference type="InterPro" id="IPR036869">
    <property type="entry name" value="J_dom_sf"/>
</dbReference>
<evidence type="ECO:0000313" key="18">
    <source>
        <dbReference type="Proteomes" id="UP000518266"/>
    </source>
</evidence>
<evidence type="ECO:0000256" key="9">
    <source>
        <dbReference type="ARBA" id="ARBA00023136"/>
    </source>
</evidence>
<evidence type="ECO:0000256" key="16">
    <source>
        <dbReference type="SAM" id="MobiDB-lite"/>
    </source>
</evidence>
<dbReference type="PANTHER" id="PTHR12763:SF56">
    <property type="entry name" value="MITOCHONDRIAL IMPORT INNER MEMBRANE TRANSLOCASE SUBUNIT TIM14"/>
    <property type="match status" value="1"/>
</dbReference>
<evidence type="ECO:0000256" key="6">
    <source>
        <dbReference type="ARBA" id="ARBA00022989"/>
    </source>
</evidence>
<evidence type="ECO:0000256" key="1">
    <source>
        <dbReference type="ARBA" id="ARBA00004298"/>
    </source>
</evidence>
<comment type="subunit">
    <text evidence="15">Interacts with PHB2; the interaction associates DNAJC19 with the prohibitin complex. Interacts with TIMM16/PAM16. May be a component of the PAM complex at least composed of a mitochondrial HSP70 protein, GRPEL1 or GRPEL2, TIMM44, TIMM16/PAM16 and TIMM14/DNAJC19.</text>
</comment>
<gene>
    <name evidence="17" type="ORF">F7725_027999</name>
</gene>
<name>A0A7J5XES2_DISMA</name>
<protein>
    <recommendedName>
        <fullName evidence="12">Mitochondrial import inner membrane translocase subunit TIM14</fullName>
    </recommendedName>
    <alternativeName>
        <fullName evidence="13">DnaJ homolog subfamily C member 19</fullName>
    </alternativeName>
</protein>
<evidence type="ECO:0000256" key="3">
    <source>
        <dbReference type="ARBA" id="ARBA00022692"/>
    </source>
</evidence>
<evidence type="ECO:0000256" key="13">
    <source>
        <dbReference type="ARBA" id="ARBA00041828"/>
    </source>
</evidence>
<reference evidence="17 18" key="1">
    <citation type="submission" date="2020-03" db="EMBL/GenBank/DDBJ databases">
        <title>Dissostichus mawsoni Genome sequencing and assembly.</title>
        <authorList>
            <person name="Park H."/>
        </authorList>
    </citation>
    <scope>NUCLEOTIDE SEQUENCE [LARGE SCALE GENOMIC DNA]</scope>
    <source>
        <strain evidence="17">DM0001</strain>
        <tissue evidence="17">Muscle</tissue>
    </source>
</reference>
<dbReference type="Proteomes" id="UP000518266">
    <property type="component" value="Unassembled WGS sequence"/>
</dbReference>
<feature type="compositionally biased region" description="Low complexity" evidence="16">
    <location>
        <begin position="117"/>
        <end position="128"/>
    </location>
</feature>
<comment type="caution">
    <text evidence="17">The sequence shown here is derived from an EMBL/GenBank/DDBJ whole genome shotgun (WGS) entry which is preliminary data.</text>
</comment>
<evidence type="ECO:0000256" key="4">
    <source>
        <dbReference type="ARBA" id="ARBA00022792"/>
    </source>
</evidence>
<dbReference type="GO" id="GO:0001405">
    <property type="term" value="C:PAM complex, Tim23 associated import motor"/>
    <property type="evidence" value="ECO:0007669"/>
    <property type="project" value="TreeGrafter"/>
</dbReference>
<proteinExistence type="inferred from homology"/>
<dbReference type="GO" id="GO:0001671">
    <property type="term" value="F:ATPase activator activity"/>
    <property type="evidence" value="ECO:0007669"/>
    <property type="project" value="TreeGrafter"/>
</dbReference>
<dbReference type="GO" id="GO:0030150">
    <property type="term" value="P:protein import into mitochondrial matrix"/>
    <property type="evidence" value="ECO:0007669"/>
    <property type="project" value="TreeGrafter"/>
</dbReference>
<evidence type="ECO:0000256" key="14">
    <source>
        <dbReference type="ARBA" id="ARBA00045655"/>
    </source>
</evidence>
<comment type="subcellular location">
    <subcellularLocation>
        <location evidence="1">Mitochondrion inner membrane</location>
        <topology evidence="1">Single-pass membrane protein</topology>
        <orientation evidence="1">Matrix side</orientation>
    </subcellularLocation>
</comment>
<dbReference type="PANTHER" id="PTHR12763">
    <property type="match status" value="1"/>
</dbReference>
<feature type="region of interest" description="Disordered" evidence="16">
    <location>
        <begin position="108"/>
        <end position="128"/>
    </location>
</feature>
<feature type="compositionally biased region" description="Basic and acidic residues" evidence="16">
    <location>
        <begin position="349"/>
        <end position="379"/>
    </location>
</feature>
<keyword evidence="9" id="KW-0472">Membrane</keyword>
<comment type="function">
    <text evidence="14">Mitochondrial co-chaperone which forms a complex with prohibitins to regulate cardiolipin remodeling. May be a component of the PAM complex, a complex required for the translocation of transit peptide-containing proteins from the inner membrane into the mitochondrial matrix in an ATP-dependent manner. May act as a co-chaperone that stimulate the ATP-dependent activity.</text>
</comment>
<keyword evidence="18" id="KW-1185">Reference proteome</keyword>
<evidence type="ECO:0000256" key="12">
    <source>
        <dbReference type="ARBA" id="ARBA00040828"/>
    </source>
</evidence>
<keyword evidence="6" id="KW-1133">Transmembrane helix</keyword>
<dbReference type="InterPro" id="IPR001623">
    <property type="entry name" value="DnaJ_domain"/>
</dbReference>
<keyword evidence="5" id="KW-0653">Protein transport</keyword>
<organism evidence="17 18">
    <name type="scientific">Dissostichus mawsoni</name>
    <name type="common">Antarctic cod</name>
    <dbReference type="NCBI Taxonomy" id="36200"/>
    <lineage>
        <taxon>Eukaryota</taxon>
        <taxon>Metazoa</taxon>
        <taxon>Chordata</taxon>
        <taxon>Craniata</taxon>
        <taxon>Vertebrata</taxon>
        <taxon>Euteleostomi</taxon>
        <taxon>Actinopterygii</taxon>
        <taxon>Neopterygii</taxon>
        <taxon>Teleostei</taxon>
        <taxon>Neoteleostei</taxon>
        <taxon>Acanthomorphata</taxon>
        <taxon>Eupercaria</taxon>
        <taxon>Perciformes</taxon>
        <taxon>Notothenioidei</taxon>
        <taxon>Nototheniidae</taxon>
        <taxon>Dissostichus</taxon>
    </lineage>
</organism>
<evidence type="ECO:0000256" key="10">
    <source>
        <dbReference type="ARBA" id="ARBA00023186"/>
    </source>
</evidence>
<keyword evidence="8" id="KW-0496">Mitochondrion</keyword>
<keyword evidence="3" id="KW-0812">Transmembrane</keyword>
<evidence type="ECO:0000256" key="11">
    <source>
        <dbReference type="ARBA" id="ARBA00038105"/>
    </source>
</evidence>
<dbReference type="OrthoDB" id="240298at2759"/>
<keyword evidence="7" id="KW-0811">Translocation</keyword>
<dbReference type="EMBL" id="JAAKFY010000025">
    <property type="protein sequence ID" value="KAF3835441.1"/>
    <property type="molecule type" value="Genomic_DNA"/>
</dbReference>